<dbReference type="EMBL" id="NXLW01000022">
    <property type="protein sequence ID" value="RDU70259.1"/>
    <property type="molecule type" value="Genomic_DNA"/>
</dbReference>
<dbReference type="GO" id="GO:0004038">
    <property type="term" value="F:allantoinase activity"/>
    <property type="evidence" value="ECO:0007669"/>
    <property type="project" value="TreeGrafter"/>
</dbReference>
<accession>A0A3D8IYB6</accession>
<dbReference type="InterPro" id="IPR011059">
    <property type="entry name" value="Metal-dep_hydrolase_composite"/>
</dbReference>
<dbReference type="InterPro" id="IPR006680">
    <property type="entry name" value="Amidohydro-rel"/>
</dbReference>
<evidence type="ECO:0000313" key="2">
    <source>
        <dbReference type="EMBL" id="RDU70259.1"/>
    </source>
</evidence>
<dbReference type="PANTHER" id="PTHR43668">
    <property type="entry name" value="ALLANTOINASE"/>
    <property type="match status" value="1"/>
</dbReference>
<dbReference type="SUPFAM" id="SSF51338">
    <property type="entry name" value="Composite domain of metallo-dependent hydrolases"/>
    <property type="match status" value="1"/>
</dbReference>
<proteinExistence type="predicted"/>
<comment type="caution">
    <text evidence="2">The sequence shown here is derived from an EMBL/GenBank/DDBJ whole genome shotgun (WGS) entry which is preliminary data.</text>
</comment>
<dbReference type="AlphaFoldDB" id="A0A3D8IYB6"/>
<dbReference type="PANTHER" id="PTHR43668:SF2">
    <property type="entry name" value="ALLANTOINASE"/>
    <property type="match status" value="1"/>
</dbReference>
<dbReference type="GO" id="GO:0005737">
    <property type="term" value="C:cytoplasm"/>
    <property type="evidence" value="ECO:0007669"/>
    <property type="project" value="TreeGrafter"/>
</dbReference>
<protein>
    <submittedName>
        <fullName evidence="2">Dihydroorotase</fullName>
    </submittedName>
</protein>
<name>A0A3D8IYB6_9HELI</name>
<feature type="domain" description="Amidohydrolase-related" evidence="1">
    <location>
        <begin position="354"/>
        <end position="426"/>
    </location>
</feature>
<gene>
    <name evidence="2" type="ORF">CQA66_08665</name>
</gene>
<dbReference type="GO" id="GO:0006145">
    <property type="term" value="P:purine nucleobase catabolic process"/>
    <property type="evidence" value="ECO:0007669"/>
    <property type="project" value="TreeGrafter"/>
</dbReference>
<sequence length="432" mass="48584">MRVFQNGKVFCQDTGNYKEATLWIDSGKIIAIDTKNQQPSQKTFESLCKDTHLRASYNQNNVEIIDCRGLSILPSCIDVNLFPLDKNLNAKTIKSLAKKALLGGVSTIFLNPYTQPSIDNEAMNALIQSMDNNEAIHIFPLIANLITTNDNSLLNNIDTLHALNDNARAIFSYSSISSNYLYQTMQYAKMLQIPLCVLAFDEKIEQGVAYESTFARDLGLPMITPIGQLKEVAKIKEMAKFLQIQVIFMSMNIASCIDMVCHEKYLHAQVGLPHLIFSERDIKDYDTRYKIFPPLLTRSKKVKLIKRLQDGKVALLTSMQSEISAHCKQRVFESADASVDGLEYFFSLAYTSLVKSKLISMEYLIQILSCNAAKLLGLQKGKIAEGYDADFMIVDLESAYRIDNPLSPYHAMEVYGKIAQMIIDGNPYVISL</sequence>
<dbReference type="Proteomes" id="UP000256424">
    <property type="component" value="Unassembled WGS sequence"/>
</dbReference>
<organism evidence="2 3">
    <name type="scientific">Helicobacter aurati</name>
    <dbReference type="NCBI Taxonomy" id="137778"/>
    <lineage>
        <taxon>Bacteria</taxon>
        <taxon>Pseudomonadati</taxon>
        <taxon>Campylobacterota</taxon>
        <taxon>Epsilonproteobacteria</taxon>
        <taxon>Campylobacterales</taxon>
        <taxon>Helicobacteraceae</taxon>
        <taxon>Helicobacter</taxon>
    </lineage>
</organism>
<evidence type="ECO:0000259" key="1">
    <source>
        <dbReference type="Pfam" id="PF01979"/>
    </source>
</evidence>
<dbReference type="Pfam" id="PF01979">
    <property type="entry name" value="Amidohydro_1"/>
    <property type="match status" value="1"/>
</dbReference>
<keyword evidence="3" id="KW-1185">Reference proteome</keyword>
<evidence type="ECO:0000313" key="3">
    <source>
        <dbReference type="Proteomes" id="UP000256424"/>
    </source>
</evidence>
<reference evidence="2 3" key="1">
    <citation type="submission" date="2018-04" db="EMBL/GenBank/DDBJ databases">
        <title>Novel Campyloabacter and Helicobacter Species and Strains.</title>
        <authorList>
            <person name="Mannion A.J."/>
            <person name="Shen Z."/>
            <person name="Fox J.G."/>
        </authorList>
    </citation>
    <scope>NUCLEOTIDE SEQUENCE [LARGE SCALE GENOMIC DNA]</scope>
    <source>
        <strain evidence="2 3">MIT 97-5075</strain>
    </source>
</reference>
<dbReference type="RefSeq" id="WP_104763744.1">
    <property type="nucleotide sequence ID" value="NZ_FZPM01000031.1"/>
</dbReference>
<dbReference type="OrthoDB" id="9803027at2"/>
<dbReference type="InterPro" id="IPR032466">
    <property type="entry name" value="Metal_Hydrolase"/>
</dbReference>
<dbReference type="InterPro" id="IPR050138">
    <property type="entry name" value="DHOase/Allantoinase_Hydrolase"/>
</dbReference>
<dbReference type="SUPFAM" id="SSF51556">
    <property type="entry name" value="Metallo-dependent hydrolases"/>
    <property type="match status" value="1"/>
</dbReference>
<dbReference type="Gene3D" id="3.20.20.140">
    <property type="entry name" value="Metal-dependent hydrolases"/>
    <property type="match status" value="1"/>
</dbReference>